<reference evidence="12 13" key="1">
    <citation type="journal article" date="2016" name="Nat. Commun.">
        <title>Thousands of microbial genomes shed light on interconnected biogeochemical processes in an aquifer system.</title>
        <authorList>
            <person name="Anantharaman K."/>
            <person name="Brown C.T."/>
            <person name="Hug L.A."/>
            <person name="Sharon I."/>
            <person name="Castelle C.J."/>
            <person name="Probst A.J."/>
            <person name="Thomas B.C."/>
            <person name="Singh A."/>
            <person name="Wilkins M.J."/>
            <person name="Karaoz U."/>
            <person name="Brodie E.L."/>
            <person name="Williams K.H."/>
            <person name="Hubbard S.S."/>
            <person name="Banfield J.F."/>
        </authorList>
    </citation>
    <scope>NUCLEOTIDE SEQUENCE [LARGE SCALE GENOMIC DNA]</scope>
</reference>
<dbReference type="Proteomes" id="UP000177610">
    <property type="component" value="Unassembled WGS sequence"/>
</dbReference>
<organism evidence="12 13">
    <name type="scientific">Candidatus Doudnabacteria bacterium RIFCSPHIGHO2_01_FULL_41_86</name>
    <dbReference type="NCBI Taxonomy" id="1817821"/>
    <lineage>
        <taxon>Bacteria</taxon>
        <taxon>Candidatus Doudnaibacteriota</taxon>
    </lineage>
</organism>
<dbReference type="EMBL" id="MFEH01000005">
    <property type="protein sequence ID" value="OGE73811.1"/>
    <property type="molecule type" value="Genomic_DNA"/>
</dbReference>
<evidence type="ECO:0000256" key="2">
    <source>
        <dbReference type="ARBA" id="ARBA00013255"/>
    </source>
</evidence>
<evidence type="ECO:0000313" key="12">
    <source>
        <dbReference type="EMBL" id="OGE73811.1"/>
    </source>
</evidence>
<dbReference type="InterPro" id="IPR020560">
    <property type="entry name" value="PRibGlycinamide_synth_C-dom"/>
</dbReference>
<evidence type="ECO:0000256" key="10">
    <source>
        <dbReference type="PROSITE-ProRule" id="PRU00409"/>
    </source>
</evidence>
<gene>
    <name evidence="12" type="ORF">A2717_03205</name>
</gene>
<dbReference type="PANTHER" id="PTHR43472">
    <property type="entry name" value="PHOSPHORIBOSYLAMINE--GLYCINE LIGASE"/>
    <property type="match status" value="1"/>
</dbReference>
<name>A0A1F5N7Z3_9BACT</name>
<dbReference type="EC" id="6.3.4.13" evidence="2"/>
<dbReference type="Pfam" id="PF02843">
    <property type="entry name" value="GARS_C"/>
    <property type="match status" value="1"/>
</dbReference>
<dbReference type="AlphaFoldDB" id="A0A1F5N7Z3"/>
<evidence type="ECO:0000256" key="1">
    <source>
        <dbReference type="ARBA" id="ARBA00005174"/>
    </source>
</evidence>
<dbReference type="InterPro" id="IPR011054">
    <property type="entry name" value="Rudment_hybrid_motif"/>
</dbReference>
<dbReference type="SUPFAM" id="SSF51246">
    <property type="entry name" value="Rudiment single hybrid motif"/>
    <property type="match status" value="1"/>
</dbReference>
<evidence type="ECO:0000256" key="7">
    <source>
        <dbReference type="ARBA" id="ARBA00038345"/>
    </source>
</evidence>
<comment type="similarity">
    <text evidence="7">Belongs to the GARS family.</text>
</comment>
<dbReference type="GO" id="GO:0006189">
    <property type="term" value="P:'de novo' IMP biosynthetic process"/>
    <property type="evidence" value="ECO:0007669"/>
    <property type="project" value="UniProtKB-UniPathway"/>
</dbReference>
<dbReference type="GO" id="GO:0004637">
    <property type="term" value="F:phosphoribosylamine-glycine ligase activity"/>
    <property type="evidence" value="ECO:0007669"/>
    <property type="project" value="UniProtKB-EC"/>
</dbReference>
<dbReference type="InterPro" id="IPR020561">
    <property type="entry name" value="PRibGlycinamid_synth_ATP-grasp"/>
</dbReference>
<comment type="pathway">
    <text evidence="1">Purine metabolism; IMP biosynthesis via de novo pathway; N(1)-(5-phospho-D-ribosyl)glycinamide from 5-phospho-alpha-D-ribose 1-diphosphate: step 2/2.</text>
</comment>
<keyword evidence="5" id="KW-0658">Purine biosynthesis</keyword>
<dbReference type="GO" id="GO:0046872">
    <property type="term" value="F:metal ion binding"/>
    <property type="evidence" value="ECO:0007669"/>
    <property type="project" value="InterPro"/>
</dbReference>
<evidence type="ECO:0000313" key="13">
    <source>
        <dbReference type="Proteomes" id="UP000177610"/>
    </source>
</evidence>
<dbReference type="Pfam" id="PF01071">
    <property type="entry name" value="GARS_A"/>
    <property type="match status" value="1"/>
</dbReference>
<protein>
    <recommendedName>
        <fullName evidence="2">phosphoribosylamine--glycine ligase</fullName>
        <ecNumber evidence="2">6.3.4.13</ecNumber>
    </recommendedName>
    <alternativeName>
        <fullName evidence="8">Glycinamide ribonucleotide synthetase</fullName>
    </alternativeName>
    <alternativeName>
        <fullName evidence="9">Phosphoribosylglycinamide synthetase</fullName>
    </alternativeName>
</protein>
<evidence type="ECO:0000256" key="8">
    <source>
        <dbReference type="ARBA" id="ARBA00042242"/>
    </source>
</evidence>
<dbReference type="SUPFAM" id="SSF56059">
    <property type="entry name" value="Glutathione synthetase ATP-binding domain-like"/>
    <property type="match status" value="1"/>
</dbReference>
<evidence type="ECO:0000256" key="5">
    <source>
        <dbReference type="ARBA" id="ARBA00022755"/>
    </source>
</evidence>
<evidence type="ECO:0000256" key="4">
    <source>
        <dbReference type="ARBA" id="ARBA00022741"/>
    </source>
</evidence>
<dbReference type="GO" id="GO:0009113">
    <property type="term" value="P:purine nucleobase biosynthetic process"/>
    <property type="evidence" value="ECO:0007669"/>
    <property type="project" value="InterPro"/>
</dbReference>
<proteinExistence type="inferred from homology"/>
<dbReference type="Gene3D" id="3.90.600.10">
    <property type="entry name" value="Phosphoribosylglycinamide synthetase, C-terminal domain"/>
    <property type="match status" value="1"/>
</dbReference>
<sequence length="432" mass="49085">MPTKPSRKFLFVSFESLSGDIAWKVQKEGHEVKAYIEREADVDVYDGILDKVKKWEDHVDWADIIVFDDVGFGKLADALRKKGKLVVGGSKYTDSLEDNREFGQTEMKRVGMNVLPHWYFTNFDAAIEFIQKNPSRYVFKPSGHAQNHKDLLFIGEEDDGRDILELLISNKKAWKSKIKTFQLQRYAAGVEIAVGGYFNGKEFLYPINVNFEFKRLFPGDIGPLTGDMGSLMFWSQPNAMFKATLDKMVTDLAKANYVGYFDINCIVNARGIYPLEFTSRFGYPTASVQTTGMELPFGEFLYRLASGEKFEIPTKKGFQLGICCAVSSYLSDDPDDISTYKDLSILFRRPNPNLDGIHIGDLKMVDNTLQLAGVSGYALVVTGTGTTVEDARRQAYNRIKNIRLQNMFYRVDIGERWLNESDLLQSWGYLNT</sequence>
<keyword evidence="6 10" id="KW-0067">ATP-binding</keyword>
<accession>A0A1F5N7Z3</accession>
<dbReference type="GO" id="GO:0005524">
    <property type="term" value="F:ATP binding"/>
    <property type="evidence" value="ECO:0007669"/>
    <property type="project" value="UniProtKB-UniRule"/>
</dbReference>
<keyword evidence="4 10" id="KW-0547">Nucleotide-binding</keyword>
<dbReference type="InterPro" id="IPR037123">
    <property type="entry name" value="PRibGlycinamide_synth_C_sf"/>
</dbReference>
<dbReference type="InterPro" id="IPR000115">
    <property type="entry name" value="PRibGlycinamide_synth"/>
</dbReference>
<dbReference type="Gene3D" id="3.30.470.20">
    <property type="entry name" value="ATP-grasp fold, B domain"/>
    <property type="match status" value="1"/>
</dbReference>
<feature type="domain" description="ATP-grasp" evidence="11">
    <location>
        <begin position="104"/>
        <end position="306"/>
    </location>
</feature>
<evidence type="ECO:0000256" key="6">
    <source>
        <dbReference type="ARBA" id="ARBA00022840"/>
    </source>
</evidence>
<dbReference type="STRING" id="1817821.A2717_03205"/>
<keyword evidence="3 12" id="KW-0436">Ligase</keyword>
<dbReference type="UniPathway" id="UPA00074">
    <property type="reaction ID" value="UER00125"/>
</dbReference>
<evidence type="ECO:0000256" key="9">
    <source>
        <dbReference type="ARBA" id="ARBA00042864"/>
    </source>
</evidence>
<dbReference type="PANTHER" id="PTHR43472:SF1">
    <property type="entry name" value="PHOSPHORIBOSYLAMINE--GLYCINE LIGASE, CHLOROPLASTIC"/>
    <property type="match status" value="1"/>
</dbReference>
<dbReference type="PROSITE" id="PS50975">
    <property type="entry name" value="ATP_GRASP"/>
    <property type="match status" value="1"/>
</dbReference>
<evidence type="ECO:0000259" key="11">
    <source>
        <dbReference type="PROSITE" id="PS50975"/>
    </source>
</evidence>
<dbReference type="SMART" id="SM01210">
    <property type="entry name" value="GARS_C"/>
    <property type="match status" value="1"/>
</dbReference>
<evidence type="ECO:0000256" key="3">
    <source>
        <dbReference type="ARBA" id="ARBA00022598"/>
    </source>
</evidence>
<comment type="caution">
    <text evidence="12">The sequence shown here is derived from an EMBL/GenBank/DDBJ whole genome shotgun (WGS) entry which is preliminary data.</text>
</comment>
<dbReference type="InterPro" id="IPR011761">
    <property type="entry name" value="ATP-grasp"/>
</dbReference>